<dbReference type="EMBL" id="MT143431">
    <property type="protein sequence ID" value="QJA96761.1"/>
    <property type="molecule type" value="Genomic_DNA"/>
</dbReference>
<sequence length="163" mass="18810">MKTKVVAPFDYSPKMKVGQEVEIDKLMRRVDCESGFMARVVGIWKEPRWFDLGWFIPQLKSAQPNMQVNAVEACVKCGCGRHNHPDWLCNANYYKDTPQLEFIDDVYVLMKDGDCLTPEKLVADIVDMLGKYLFAQHSVERTAPHVDVPLEDVNSAHYRFVRK</sequence>
<protein>
    <submittedName>
        <fullName evidence="1">Uncharacterized protein</fullName>
    </submittedName>
</protein>
<proteinExistence type="predicted"/>
<reference evidence="1" key="1">
    <citation type="submission" date="2020-03" db="EMBL/GenBank/DDBJ databases">
        <title>The deep terrestrial virosphere.</title>
        <authorList>
            <person name="Holmfeldt K."/>
            <person name="Nilsson E."/>
            <person name="Simone D."/>
            <person name="Lopez-Fernandez M."/>
            <person name="Wu X."/>
            <person name="de Brujin I."/>
            <person name="Lundin D."/>
            <person name="Andersson A."/>
            <person name="Bertilsson S."/>
            <person name="Dopson M."/>
        </authorList>
    </citation>
    <scope>NUCLEOTIDE SEQUENCE</scope>
    <source>
        <strain evidence="1">MM415B07464</strain>
    </source>
</reference>
<evidence type="ECO:0000313" key="1">
    <source>
        <dbReference type="EMBL" id="QJA96761.1"/>
    </source>
</evidence>
<name>A0A6M3LUW1_9ZZZZ</name>
<organism evidence="1">
    <name type="scientific">viral metagenome</name>
    <dbReference type="NCBI Taxonomy" id="1070528"/>
    <lineage>
        <taxon>unclassified sequences</taxon>
        <taxon>metagenomes</taxon>
        <taxon>organismal metagenomes</taxon>
    </lineage>
</organism>
<accession>A0A6M3LUW1</accession>
<dbReference type="AlphaFoldDB" id="A0A6M3LUW1"/>
<gene>
    <name evidence="1" type="ORF">MM415B07464_0002</name>
</gene>